<dbReference type="EMBL" id="CP058689">
    <property type="protein sequence ID" value="QLH13570.1"/>
    <property type="molecule type" value="Genomic_DNA"/>
</dbReference>
<dbReference type="AlphaFoldDB" id="A0A7H9BQE6"/>
<proteinExistence type="predicted"/>
<protein>
    <submittedName>
        <fullName evidence="1">Uncharacterized protein</fullName>
    </submittedName>
</protein>
<gene>
    <name evidence="1" type="ORF">HYQ43_04630</name>
</gene>
<reference evidence="1 2" key="1">
    <citation type="submission" date="2020-07" db="EMBL/GenBank/DDBJ databases">
        <title>The complete genome of Paracoccus pantotrophus ACCC 10489.</title>
        <authorList>
            <person name="Si Y."/>
        </authorList>
    </citation>
    <scope>NUCLEOTIDE SEQUENCE [LARGE SCALE GENOMIC DNA]</scope>
    <source>
        <strain evidence="1 2">ACCC10489</strain>
    </source>
</reference>
<organism evidence="1 2">
    <name type="scientific">Paracoccus pantotrophus</name>
    <name type="common">Thiosphaera pantotropha</name>
    <dbReference type="NCBI Taxonomy" id="82367"/>
    <lineage>
        <taxon>Bacteria</taxon>
        <taxon>Pseudomonadati</taxon>
        <taxon>Pseudomonadota</taxon>
        <taxon>Alphaproteobacteria</taxon>
        <taxon>Rhodobacterales</taxon>
        <taxon>Paracoccaceae</taxon>
        <taxon>Paracoccus</taxon>
    </lineage>
</organism>
<sequence length="214" mass="24083">MKLQEDIDWRGSYERADGSIVPAQVVRRGWKASALSAEQIEEAQRKVAASMTPPEGRQIGLWIAELSVITARREDAPEIEELRMQAYSQRLAGYPADVVREALLVRGWKFFPAWAELQEVCDRLVAGRRQIKDALDRAAAAQAERELRARALPTEGTVTLTHEESEARRKRRATVLGDMIAEMKAKAEAERVKLDEDAIRAAENFAAYRPRAAE</sequence>
<accession>A0A7H9BQE6</accession>
<evidence type="ECO:0000313" key="1">
    <source>
        <dbReference type="EMBL" id="QLH13570.1"/>
    </source>
</evidence>
<dbReference type="Proteomes" id="UP000509322">
    <property type="component" value="Chromosome 1"/>
</dbReference>
<name>A0A7H9BQE6_PARPN</name>
<dbReference type="RefSeq" id="WP_155987338.1">
    <property type="nucleotide sequence ID" value="NZ_CP058689.1"/>
</dbReference>
<evidence type="ECO:0000313" key="2">
    <source>
        <dbReference type="Proteomes" id="UP000509322"/>
    </source>
</evidence>